<dbReference type="GO" id="GO:0005869">
    <property type="term" value="C:dynactin complex"/>
    <property type="evidence" value="ECO:0007669"/>
    <property type="project" value="InterPro"/>
</dbReference>
<accession>A0A086LBD3</accession>
<dbReference type="VEuPathDB" id="ToxoDB:TGFOU_246740B"/>
<dbReference type="GO" id="GO:0007017">
    <property type="term" value="P:microtubule-based process"/>
    <property type="evidence" value="ECO:0007669"/>
    <property type="project" value="InterPro"/>
</dbReference>
<dbReference type="EMBL" id="AEYH02000714">
    <property type="protein sequence ID" value="KFG53951.1"/>
    <property type="molecule type" value="Genomic_DNA"/>
</dbReference>
<evidence type="ECO:0000256" key="2">
    <source>
        <dbReference type="ARBA" id="ARBA00022490"/>
    </source>
</evidence>
<dbReference type="PANTHER" id="PTHR15346">
    <property type="entry name" value="DYNACTIN SUBUNIT"/>
    <property type="match status" value="1"/>
</dbReference>
<keyword evidence="2" id="KW-0963">Cytoplasm</keyword>
<feature type="region of interest" description="Disordered" evidence="3">
    <location>
        <begin position="56"/>
        <end position="86"/>
    </location>
</feature>
<dbReference type="Proteomes" id="UP000028838">
    <property type="component" value="Unassembled WGS sequence"/>
</dbReference>
<organism evidence="4 5">
    <name type="scientific">Toxoplasma gondii FOU</name>
    <dbReference type="NCBI Taxonomy" id="943167"/>
    <lineage>
        <taxon>Eukaryota</taxon>
        <taxon>Sar</taxon>
        <taxon>Alveolata</taxon>
        <taxon>Apicomplexa</taxon>
        <taxon>Conoidasida</taxon>
        <taxon>Coccidia</taxon>
        <taxon>Eucoccidiorida</taxon>
        <taxon>Eimeriorina</taxon>
        <taxon>Sarcocystidae</taxon>
        <taxon>Toxoplasma</taxon>
    </lineage>
</organism>
<gene>
    <name evidence="4" type="ORF">TGFOU_246740B</name>
</gene>
<dbReference type="Pfam" id="PF04912">
    <property type="entry name" value="Dynamitin"/>
    <property type="match status" value="1"/>
</dbReference>
<evidence type="ECO:0000313" key="5">
    <source>
        <dbReference type="Proteomes" id="UP000028838"/>
    </source>
</evidence>
<feature type="compositionally biased region" description="Basic and acidic residues" evidence="3">
    <location>
        <begin position="62"/>
        <end position="74"/>
    </location>
</feature>
<comment type="caution">
    <text evidence="4">The sequence shown here is derived from an EMBL/GenBank/DDBJ whole genome shotgun (WGS) entry which is preliminary data.</text>
</comment>
<reference evidence="4 5" key="1">
    <citation type="submission" date="2014-07" db="EMBL/GenBank/DDBJ databases">
        <authorList>
            <person name="Sibley D."/>
            <person name="Venepally P."/>
            <person name="Karamycheva S."/>
            <person name="Hadjithomas M."/>
            <person name="Khan A."/>
            <person name="Brunk B."/>
            <person name="Roos D."/>
            <person name="Caler E."/>
            <person name="Lorenzi H."/>
        </authorList>
    </citation>
    <scope>NUCLEOTIDE SEQUENCE [LARGE SCALE GENOMIC DNA]</scope>
    <source>
        <strain evidence="4 5">FOU</strain>
    </source>
</reference>
<protein>
    <submittedName>
        <fullName evidence="4">Dynamitin</fullName>
    </submittedName>
</protein>
<sequence length="197" mass="22188">MSNISLLPFSDLQQAVTTISQKLSLLDQNKVEQLQKRTQTLLHELHALQHRRREIDFSSVHAEGKRTEGTDEGLKPPLASRNPQRDDQRVEEMFDLCERWKGTAAALPSVVERLQALKTLHQEAGGLSVRLGVLEEQQGELQSLLAAAEANVESLQHTVMETVSWARSTVEALQWRLQRLGFAEEKSNDVKSETDAQ</sequence>
<name>A0A086LBD3_TOXGO</name>
<comment type="subcellular location">
    <subcellularLocation>
        <location evidence="1">Cytoplasm</location>
    </subcellularLocation>
</comment>
<dbReference type="AlphaFoldDB" id="A0A086LBD3"/>
<evidence type="ECO:0000313" key="4">
    <source>
        <dbReference type="EMBL" id="KFG53951.1"/>
    </source>
</evidence>
<evidence type="ECO:0000256" key="3">
    <source>
        <dbReference type="SAM" id="MobiDB-lite"/>
    </source>
</evidence>
<proteinExistence type="predicted"/>
<dbReference type="InterPro" id="IPR028133">
    <property type="entry name" value="Dynamitin"/>
</dbReference>
<evidence type="ECO:0000256" key="1">
    <source>
        <dbReference type="ARBA" id="ARBA00004496"/>
    </source>
</evidence>
<dbReference type="GO" id="GO:0005737">
    <property type="term" value="C:cytoplasm"/>
    <property type="evidence" value="ECO:0007669"/>
    <property type="project" value="UniProtKB-SubCell"/>
</dbReference>